<protein>
    <submittedName>
        <fullName evidence="1">Uncharacterized protein</fullName>
    </submittedName>
</protein>
<dbReference type="RefSeq" id="WP_183225474.1">
    <property type="nucleotide sequence ID" value="NZ_BMPW01000021.1"/>
</dbReference>
<comment type="caution">
    <text evidence="1">The sequence shown here is derived from an EMBL/GenBank/DDBJ whole genome shotgun (WGS) entry which is preliminary data.</text>
</comment>
<organism evidence="1 2">
    <name type="scientific">Actinoplanes campanulatus</name>
    <dbReference type="NCBI Taxonomy" id="113559"/>
    <lineage>
        <taxon>Bacteria</taxon>
        <taxon>Bacillati</taxon>
        <taxon>Actinomycetota</taxon>
        <taxon>Actinomycetes</taxon>
        <taxon>Micromonosporales</taxon>
        <taxon>Micromonosporaceae</taxon>
        <taxon>Actinoplanes</taxon>
    </lineage>
</organism>
<keyword evidence="2" id="KW-1185">Reference proteome</keyword>
<gene>
    <name evidence="1" type="ORF">FHR83_007132</name>
</gene>
<dbReference type="EMBL" id="JACHXF010000018">
    <property type="protein sequence ID" value="MBB3099426.1"/>
    <property type="molecule type" value="Genomic_DNA"/>
</dbReference>
<evidence type="ECO:0000313" key="2">
    <source>
        <dbReference type="Proteomes" id="UP000590749"/>
    </source>
</evidence>
<dbReference type="AlphaFoldDB" id="A0A7W5ANK6"/>
<reference evidence="1 2" key="1">
    <citation type="submission" date="2020-08" db="EMBL/GenBank/DDBJ databases">
        <title>Genomic Encyclopedia of Type Strains, Phase III (KMG-III): the genomes of soil and plant-associated and newly described type strains.</title>
        <authorList>
            <person name="Whitman W."/>
        </authorList>
    </citation>
    <scope>NUCLEOTIDE SEQUENCE [LARGE SCALE GENOMIC DNA]</scope>
    <source>
        <strain evidence="1 2">CECT 3287</strain>
    </source>
</reference>
<dbReference type="Proteomes" id="UP000590749">
    <property type="component" value="Unassembled WGS sequence"/>
</dbReference>
<evidence type="ECO:0000313" key="1">
    <source>
        <dbReference type="EMBL" id="MBB3099426.1"/>
    </source>
</evidence>
<name>A0A7W5ANK6_9ACTN</name>
<proteinExistence type="predicted"/>
<accession>A0A7W5ANK6</accession>
<sequence length="66" mass="7384">MELTHECLALVVPPGSRGPRLAQFADYSDGDPEYADTLRYWCYFGTEFTDREADVEVVQLVKAVAA</sequence>